<dbReference type="GeneID" id="59255559"/>
<organism evidence="1 2">
    <name type="scientific">Botrytis fragariae</name>
    <dbReference type="NCBI Taxonomy" id="1964551"/>
    <lineage>
        <taxon>Eukaryota</taxon>
        <taxon>Fungi</taxon>
        <taxon>Dikarya</taxon>
        <taxon>Ascomycota</taxon>
        <taxon>Pezizomycotina</taxon>
        <taxon>Leotiomycetes</taxon>
        <taxon>Helotiales</taxon>
        <taxon>Sclerotiniaceae</taxon>
        <taxon>Botrytis</taxon>
    </lineage>
</organism>
<dbReference type="Proteomes" id="UP000531561">
    <property type="component" value="Unassembled WGS sequence"/>
</dbReference>
<evidence type="ECO:0000313" key="2">
    <source>
        <dbReference type="Proteomes" id="UP000531561"/>
    </source>
</evidence>
<dbReference type="EMBL" id="JABFCT010000003">
    <property type="protein sequence ID" value="KAF5877075.1"/>
    <property type="molecule type" value="Genomic_DNA"/>
</dbReference>
<dbReference type="RefSeq" id="XP_037196021.1">
    <property type="nucleotide sequence ID" value="XM_037331867.1"/>
</dbReference>
<protein>
    <submittedName>
        <fullName evidence="1">Uncharacterized protein</fullName>
    </submittedName>
</protein>
<evidence type="ECO:0000313" key="1">
    <source>
        <dbReference type="EMBL" id="KAF5877075.1"/>
    </source>
</evidence>
<keyword evidence="2" id="KW-1185">Reference proteome</keyword>
<gene>
    <name evidence="1" type="ORF">Bfra_001436</name>
</gene>
<name>A0A8H6B0V3_9HELO</name>
<sequence>MTSSTMPLGYTDEEERILKAVNEYKATKKFEKIMEFKEAMRNKLDKLDMAEREGRLVNDWMMTESMVKVC</sequence>
<comment type="caution">
    <text evidence="1">The sequence shown here is derived from an EMBL/GenBank/DDBJ whole genome shotgun (WGS) entry which is preliminary data.</text>
</comment>
<dbReference type="AlphaFoldDB" id="A0A8H6B0V3"/>
<accession>A0A8H6B0V3</accession>
<reference evidence="1 2" key="1">
    <citation type="journal article" date="2020" name="Phytopathology">
        <title>A high-quality genome resource of Botrytis fragariae, a new and rapidly spreading fungal pathogen causing strawberry gray mold in the U.S.A.</title>
        <authorList>
            <person name="Wu Y."/>
            <person name="Saski C.A."/>
            <person name="Schnabel G."/>
            <person name="Xiao S."/>
            <person name="Hu M."/>
        </authorList>
    </citation>
    <scope>NUCLEOTIDE SEQUENCE [LARGE SCALE GENOMIC DNA]</scope>
    <source>
        <strain evidence="1 2">BVB16</strain>
    </source>
</reference>
<proteinExistence type="predicted"/>